<dbReference type="PANTHER" id="PTHR31290">
    <property type="entry name" value="UV-DAMAGE ENDONUCLEASE"/>
    <property type="match status" value="1"/>
</dbReference>
<dbReference type="GO" id="GO:0006289">
    <property type="term" value="P:nucleotide-excision repair"/>
    <property type="evidence" value="ECO:0007669"/>
    <property type="project" value="InterPro"/>
</dbReference>
<comment type="caution">
    <text evidence="7">The sequence shown here is derived from an EMBL/GenBank/DDBJ whole genome shotgun (WGS) entry which is preliminary data.</text>
</comment>
<dbReference type="RefSeq" id="WP_036087479.1">
    <property type="nucleotide sequence ID" value="NZ_CBCSHQ010000003.1"/>
</dbReference>
<dbReference type="STRING" id="1552123.EP57_13780"/>
<proteinExistence type="predicted"/>
<dbReference type="GO" id="GO:0016787">
    <property type="term" value="F:hydrolase activity"/>
    <property type="evidence" value="ECO:0007669"/>
    <property type="project" value="UniProtKB-KW"/>
</dbReference>
<dbReference type="PANTHER" id="PTHR31290:SF5">
    <property type="entry name" value="UV-DAMAGE ENDONUCLEASE"/>
    <property type="match status" value="1"/>
</dbReference>
<evidence type="ECO:0000256" key="4">
    <source>
        <dbReference type="ARBA" id="ARBA00022769"/>
    </source>
</evidence>
<keyword evidence="8" id="KW-1185">Reference proteome</keyword>
<dbReference type="Pfam" id="PF03851">
    <property type="entry name" value="UvdE"/>
    <property type="match status" value="1"/>
</dbReference>
<dbReference type="OrthoDB" id="9782576at2"/>
<dbReference type="EMBL" id="JNFA01000028">
    <property type="protein sequence ID" value="KGL38997.1"/>
    <property type="molecule type" value="Genomic_DNA"/>
</dbReference>
<keyword evidence="2 7" id="KW-0255">Endonuclease</keyword>
<evidence type="ECO:0000313" key="8">
    <source>
        <dbReference type="Proteomes" id="UP000029844"/>
    </source>
</evidence>
<name>A0A099W221_9LIST</name>
<reference evidence="7 8" key="1">
    <citation type="submission" date="2014-05" db="EMBL/GenBank/DDBJ databases">
        <title>Novel Listeriaceae from food processing environments.</title>
        <authorList>
            <person name="den Bakker H.C."/>
        </authorList>
    </citation>
    <scope>NUCLEOTIDE SEQUENCE [LARGE SCALE GENOMIC DNA]</scope>
    <source>
        <strain evidence="7 8">FSL A5-0281</strain>
    </source>
</reference>
<dbReference type="Gene3D" id="3.20.20.150">
    <property type="entry name" value="Divalent-metal-dependent TIM barrel enzymes"/>
    <property type="match status" value="1"/>
</dbReference>
<evidence type="ECO:0000256" key="1">
    <source>
        <dbReference type="ARBA" id="ARBA00022722"/>
    </source>
</evidence>
<evidence type="ECO:0000256" key="5">
    <source>
        <dbReference type="ARBA" id="ARBA00022801"/>
    </source>
</evidence>
<evidence type="ECO:0000256" key="3">
    <source>
        <dbReference type="ARBA" id="ARBA00022763"/>
    </source>
</evidence>
<keyword evidence="4" id="KW-0228">DNA excision</keyword>
<dbReference type="SUPFAM" id="SSF51658">
    <property type="entry name" value="Xylose isomerase-like"/>
    <property type="match status" value="1"/>
</dbReference>
<dbReference type="AlphaFoldDB" id="A0A099W221"/>
<organism evidence="7 8">
    <name type="scientific">Listeria booriae</name>
    <dbReference type="NCBI Taxonomy" id="1552123"/>
    <lineage>
        <taxon>Bacteria</taxon>
        <taxon>Bacillati</taxon>
        <taxon>Bacillota</taxon>
        <taxon>Bacilli</taxon>
        <taxon>Bacillales</taxon>
        <taxon>Listeriaceae</taxon>
        <taxon>Listeria</taxon>
    </lineage>
</organism>
<dbReference type="InterPro" id="IPR004601">
    <property type="entry name" value="UvdE"/>
</dbReference>
<evidence type="ECO:0000256" key="6">
    <source>
        <dbReference type="ARBA" id="ARBA00023204"/>
    </source>
</evidence>
<keyword evidence="1" id="KW-0540">Nuclease</keyword>
<keyword evidence="6" id="KW-0234">DNA repair</keyword>
<dbReference type="GO" id="GO:0004519">
    <property type="term" value="F:endonuclease activity"/>
    <property type="evidence" value="ECO:0007669"/>
    <property type="project" value="UniProtKB-KW"/>
</dbReference>
<dbReference type="GeneID" id="58718410"/>
<accession>A0A099W221</accession>
<evidence type="ECO:0000313" key="7">
    <source>
        <dbReference type="EMBL" id="KGL38997.1"/>
    </source>
</evidence>
<keyword evidence="5" id="KW-0378">Hydrolase</keyword>
<protein>
    <submittedName>
        <fullName evidence="7">UV damage repair endonuclease UvdE</fullName>
    </submittedName>
</protein>
<dbReference type="NCBIfam" id="TIGR00629">
    <property type="entry name" value="uvde"/>
    <property type="match status" value="1"/>
</dbReference>
<sequence>MKLGYACINMSMPSKFKSCRLKTVEEQGLGKVKEIAVHNLAEVIRVLEWDIAHDIYFFRMSSDLIPFASHPIMTWEWQRDADILALTAEISRLRELHDMRLSMHPGQYTIINSPREDVVEKAIAELTYHQQLLDLVGGTDMILHIGGAYGDKKSASERFIQAYNGLSEDIQRLLRLENDDKTYTAMDVLGIAKATGATVCFDIHHHICNHEPDADVTQIVTDVFKTWKTTPKMHISSGKTGPTDRSHHDLIHETDFQYLMGLLAGRDADIMFEAKQKERSVLTLRETLKW</sequence>
<gene>
    <name evidence="7" type="ORF">EP57_13780</name>
</gene>
<dbReference type="GO" id="GO:0009411">
    <property type="term" value="P:response to UV"/>
    <property type="evidence" value="ECO:0007669"/>
    <property type="project" value="InterPro"/>
</dbReference>
<dbReference type="InterPro" id="IPR036237">
    <property type="entry name" value="Xyl_isomerase-like_sf"/>
</dbReference>
<dbReference type="eggNOG" id="COG4294">
    <property type="taxonomic scope" value="Bacteria"/>
</dbReference>
<evidence type="ECO:0000256" key="2">
    <source>
        <dbReference type="ARBA" id="ARBA00022759"/>
    </source>
</evidence>
<keyword evidence="3" id="KW-0227">DNA damage</keyword>
<dbReference type="Proteomes" id="UP000029844">
    <property type="component" value="Unassembled WGS sequence"/>
</dbReference>